<name>A0A382CXY2_9ZZZZ</name>
<dbReference type="InterPro" id="IPR024078">
    <property type="entry name" value="LmbE-like_dom_sf"/>
</dbReference>
<sequence length="174" mass="18723">MHMRPRGFHRFFLTLLTGLVISSPLAAQSMEGNGAVATGLLLRQLDGVKRVLMIGAHPDDEDTGLLTTLARGWGVETAYLSLTRGGGGQNLIGPELFEGLGIIRSGELVASRSLDGGAQFFTRAFDYGFSKSANEALSLWPTEELLADVVWVIRQFRPHVVVSVFSGTPQDGHG</sequence>
<dbReference type="InterPro" id="IPR003737">
    <property type="entry name" value="GlcNAc_PI_deacetylase-related"/>
</dbReference>
<organism evidence="1">
    <name type="scientific">marine metagenome</name>
    <dbReference type="NCBI Taxonomy" id="408172"/>
    <lineage>
        <taxon>unclassified sequences</taxon>
        <taxon>metagenomes</taxon>
        <taxon>ecological metagenomes</taxon>
    </lineage>
</organism>
<feature type="non-terminal residue" evidence="1">
    <location>
        <position position="174"/>
    </location>
</feature>
<gene>
    <name evidence="1" type="ORF">METZ01_LOCUS183779</name>
</gene>
<dbReference type="SUPFAM" id="SSF102588">
    <property type="entry name" value="LmbE-like"/>
    <property type="match status" value="1"/>
</dbReference>
<dbReference type="EMBL" id="UINC01036641">
    <property type="protein sequence ID" value="SVB30925.1"/>
    <property type="molecule type" value="Genomic_DNA"/>
</dbReference>
<dbReference type="Pfam" id="PF02585">
    <property type="entry name" value="PIG-L"/>
    <property type="match status" value="1"/>
</dbReference>
<accession>A0A382CXY2</accession>
<evidence type="ECO:0008006" key="2">
    <source>
        <dbReference type="Google" id="ProtNLM"/>
    </source>
</evidence>
<dbReference type="Gene3D" id="3.40.50.10320">
    <property type="entry name" value="LmbE-like"/>
    <property type="match status" value="1"/>
</dbReference>
<proteinExistence type="predicted"/>
<reference evidence="1" key="1">
    <citation type="submission" date="2018-05" db="EMBL/GenBank/DDBJ databases">
        <authorList>
            <person name="Lanie J.A."/>
            <person name="Ng W.-L."/>
            <person name="Kazmierczak K.M."/>
            <person name="Andrzejewski T.M."/>
            <person name="Davidsen T.M."/>
            <person name="Wayne K.J."/>
            <person name="Tettelin H."/>
            <person name="Glass J.I."/>
            <person name="Rusch D."/>
            <person name="Podicherti R."/>
            <person name="Tsui H.-C.T."/>
            <person name="Winkler M.E."/>
        </authorList>
    </citation>
    <scope>NUCLEOTIDE SEQUENCE</scope>
</reference>
<dbReference type="AlphaFoldDB" id="A0A382CXY2"/>
<evidence type="ECO:0000313" key="1">
    <source>
        <dbReference type="EMBL" id="SVB30925.1"/>
    </source>
</evidence>
<protein>
    <recommendedName>
        <fullName evidence="2">LmbE family protein</fullName>
    </recommendedName>
</protein>